<reference evidence="1" key="1">
    <citation type="submission" date="2024-12" db="EMBL/GenBank/DDBJ databases">
        <title>Comparative genomics and development of molecular markers within Purpureocillium lilacinum and among Purpureocillium species.</title>
        <authorList>
            <person name="Yeh Z.-Y."/>
            <person name="Ni N.-T."/>
            <person name="Lo P.-H."/>
            <person name="Mushyakhwo K."/>
            <person name="Lin C.-F."/>
            <person name="Nai Y.-S."/>
        </authorList>
    </citation>
    <scope>NUCLEOTIDE SEQUENCE</scope>
    <source>
        <strain evidence="1">NCHU-NPUST-175</strain>
    </source>
</reference>
<gene>
    <name evidence="1" type="ORF">ACCO45_010105</name>
</gene>
<proteinExistence type="predicted"/>
<comment type="caution">
    <text evidence="1">The sequence shown here is derived from an EMBL/GenBank/DDBJ whole genome shotgun (WGS) entry which is preliminary data.</text>
</comment>
<protein>
    <submittedName>
        <fullName evidence="1">Uncharacterized protein</fullName>
    </submittedName>
</protein>
<accession>A0ACC4DFD6</accession>
<dbReference type="Proteomes" id="UP001638806">
    <property type="component" value="Unassembled WGS sequence"/>
</dbReference>
<keyword evidence="2" id="KW-1185">Reference proteome</keyword>
<organism evidence="1 2">
    <name type="scientific">Purpureocillium lilacinum</name>
    <name type="common">Paecilomyces lilacinus</name>
    <dbReference type="NCBI Taxonomy" id="33203"/>
    <lineage>
        <taxon>Eukaryota</taxon>
        <taxon>Fungi</taxon>
        <taxon>Dikarya</taxon>
        <taxon>Ascomycota</taxon>
        <taxon>Pezizomycotina</taxon>
        <taxon>Sordariomycetes</taxon>
        <taxon>Hypocreomycetidae</taxon>
        <taxon>Hypocreales</taxon>
        <taxon>Ophiocordycipitaceae</taxon>
        <taxon>Purpureocillium</taxon>
    </lineage>
</organism>
<name>A0ACC4DFD6_PURLI</name>
<evidence type="ECO:0000313" key="1">
    <source>
        <dbReference type="EMBL" id="KAL3954542.1"/>
    </source>
</evidence>
<dbReference type="EMBL" id="JBGNUJ010000010">
    <property type="protein sequence ID" value="KAL3954542.1"/>
    <property type="molecule type" value="Genomic_DNA"/>
</dbReference>
<sequence length="129" mass="14223">MKVALNVLFCVVPTLVLAGNDMSSMNLPNSVPGRMKNFIDHLYLGVSATQNPSETTVTEAPPCEEMLRCDKYMQLHGPGGEAEPSRHRRHSWVSTLLYGLQMGRRGLEGEFDGLQQCDSTSPSCYETMG</sequence>
<evidence type="ECO:0000313" key="2">
    <source>
        <dbReference type="Proteomes" id="UP001638806"/>
    </source>
</evidence>